<proteinExistence type="predicted"/>
<dbReference type="InterPro" id="IPR007739">
    <property type="entry name" value="RgpF"/>
</dbReference>
<organism evidence="1 2">
    <name type="scientific">Klebsiella pneumoniae</name>
    <dbReference type="NCBI Taxonomy" id="573"/>
    <lineage>
        <taxon>Bacteria</taxon>
        <taxon>Pseudomonadati</taxon>
        <taxon>Pseudomonadota</taxon>
        <taxon>Gammaproteobacteria</taxon>
        <taxon>Enterobacterales</taxon>
        <taxon>Enterobacteriaceae</taxon>
        <taxon>Klebsiella/Raoultella group</taxon>
        <taxon>Klebsiella</taxon>
        <taxon>Klebsiella pneumoniae complex</taxon>
    </lineage>
</organism>
<gene>
    <name evidence="1" type="ORF">FME62_29575</name>
</gene>
<protein>
    <submittedName>
        <fullName evidence="1">Uncharacterized protein</fullName>
    </submittedName>
</protein>
<accession>A0AAW9V5L6</accession>
<name>A0AAW9V5L6_KLEPN</name>
<reference evidence="1 2" key="1">
    <citation type="submission" date="2019-07" db="EMBL/GenBank/DDBJ databases">
        <title>Genome sequence of OXA-232-producing Klebsiella pneumoniae ST23 from septicemic neonate.</title>
        <authorList>
            <person name="Mukherjee S."/>
            <person name="Naha S."/>
            <person name="Bhadury P."/>
            <person name="Basu S."/>
        </authorList>
    </citation>
    <scope>NUCLEOTIDE SEQUENCE [LARGE SCALE GENOMIC DNA]</scope>
    <source>
        <strain evidence="1 2">EN5275</strain>
    </source>
</reference>
<dbReference type="RefSeq" id="WP_072663762.1">
    <property type="nucleotide sequence ID" value="NZ_CP036195.1"/>
</dbReference>
<dbReference type="Proteomes" id="UP000468995">
    <property type="component" value="Unassembled WGS sequence"/>
</dbReference>
<comment type="caution">
    <text evidence="1">The sequence shown here is derived from an EMBL/GenBank/DDBJ whole genome shotgun (WGS) entry which is preliminary data.</text>
</comment>
<evidence type="ECO:0000313" key="1">
    <source>
        <dbReference type="EMBL" id="MSS34864.1"/>
    </source>
</evidence>
<dbReference type="Pfam" id="PF05045">
    <property type="entry name" value="RgpF"/>
    <property type="match status" value="1"/>
</dbReference>
<evidence type="ECO:0000313" key="2">
    <source>
        <dbReference type="Proteomes" id="UP000468995"/>
    </source>
</evidence>
<dbReference type="EMBL" id="VINI01000067">
    <property type="protein sequence ID" value="MSS34864.1"/>
    <property type="molecule type" value="Genomic_DNA"/>
</dbReference>
<dbReference type="AlphaFoldDB" id="A0AAW9V5L6"/>
<sequence length="513" mass="59453">MKIIAVMAHYDVDNIVDPYLDVILDKITTVAEKVILVSTSDIDTEVARKYPGLQIIVRENVGYDFCSYKEGILSIEDLYIYDQLLVLNDSFYCSKDFDLQAILNASEAYDIYSLTASRQFAYHLQSYFLVFNKKAFTSFWFYNFWNNLFQYKRKEKIIFDYEIELTNSALRSGLSTGCYYLAQHDQNPCHHDYRHLYDTYGFVKTDVLRNDIGELNFSNLDNSAVLENHLLRTKASYKNRLFKYSPGNFITAGNNFFEYIGSGEKTTKIAIILHLYYVDLAGEFYERFSLLPIDFDLFITIPDEKYIPLVRSYFRGIANNIFIAVVENKGRDVLPFIKTMLAYDFNQYEMVLKLHSKKSKYSHLGSKWRQEIICNLIPSGPIILKLLDCFMHNKIGIAADKRDYLSNEEYWGCNQHRVYNAMESLGVSPQNKQLFFVGGTMFWFKPAAVYPLVNLLASEEFESESGQQDGTLAHVFERTTCVPVMVRGFKCIDIKTLSEIDITKTCNNKVLVL</sequence>